<dbReference type="SUPFAM" id="SSF51126">
    <property type="entry name" value="Pectin lyase-like"/>
    <property type="match status" value="1"/>
</dbReference>
<gene>
    <name evidence="4" type="ORF">HMPREF9450_01532</name>
</gene>
<dbReference type="STRING" id="742725.HMPREF9450_01532"/>
<dbReference type="RefSeq" id="WP_009134338.1">
    <property type="nucleotide sequence ID" value="NZ_CP102250.1"/>
</dbReference>
<dbReference type="eggNOG" id="COG3420">
    <property type="taxonomic scope" value="Bacteria"/>
</dbReference>
<feature type="domain" description="Right handed beta helix" evidence="3">
    <location>
        <begin position="448"/>
        <end position="576"/>
    </location>
</feature>
<keyword evidence="5" id="KW-1185">Reference proteome</keyword>
<organism evidence="4 5">
    <name type="scientific">Alistipes indistinctus YIT 12060</name>
    <dbReference type="NCBI Taxonomy" id="742725"/>
    <lineage>
        <taxon>Bacteria</taxon>
        <taxon>Pseudomonadati</taxon>
        <taxon>Bacteroidota</taxon>
        <taxon>Bacteroidia</taxon>
        <taxon>Bacteroidales</taxon>
        <taxon>Rikenellaceae</taxon>
        <taxon>Alistipes</taxon>
    </lineage>
</organism>
<dbReference type="Proteomes" id="UP000006008">
    <property type="component" value="Unassembled WGS sequence"/>
</dbReference>
<dbReference type="OrthoDB" id="9808066at2"/>
<dbReference type="PANTHER" id="PTHR36453">
    <property type="entry name" value="SECRETED PROTEIN-RELATED"/>
    <property type="match status" value="1"/>
</dbReference>
<evidence type="ECO:0000313" key="4">
    <source>
        <dbReference type="EMBL" id="EHB91483.1"/>
    </source>
</evidence>
<dbReference type="InterPro" id="IPR039448">
    <property type="entry name" value="Beta_helix"/>
</dbReference>
<reference evidence="4 5" key="1">
    <citation type="submission" date="2011-08" db="EMBL/GenBank/DDBJ databases">
        <title>The Genome Sequence of Alistipes indistinctus YIT 12060.</title>
        <authorList>
            <consortium name="The Broad Institute Genome Sequencing Platform"/>
            <person name="Earl A."/>
            <person name="Ward D."/>
            <person name="Feldgarden M."/>
            <person name="Gevers D."/>
            <person name="Morotomi M."/>
            <person name="Young S.K."/>
            <person name="Zeng Q."/>
            <person name="Gargeya S."/>
            <person name="Fitzgerald M."/>
            <person name="Haas B."/>
            <person name="Abouelleil A."/>
            <person name="Alvarado L."/>
            <person name="Arachchi H.M."/>
            <person name="Berlin A."/>
            <person name="Brown A."/>
            <person name="Chapman S.B."/>
            <person name="Chen Z."/>
            <person name="Dunbar C."/>
            <person name="Freedman E."/>
            <person name="Gearin G."/>
            <person name="Gellesch M."/>
            <person name="Goldberg J."/>
            <person name="Griggs A."/>
            <person name="Gujja S."/>
            <person name="Heiman D."/>
            <person name="Howarth C."/>
            <person name="Larson L."/>
            <person name="Lui A."/>
            <person name="MacDonald P.J.P."/>
            <person name="Montmayeur A."/>
            <person name="Murphy C."/>
            <person name="Neiman D."/>
            <person name="Pearson M."/>
            <person name="Priest M."/>
            <person name="Roberts A."/>
            <person name="Saif S."/>
            <person name="Shea T."/>
            <person name="Shenoy N."/>
            <person name="Sisk P."/>
            <person name="Stolte C."/>
            <person name="Sykes S."/>
            <person name="Wortman J."/>
            <person name="Nusbaum C."/>
            <person name="Birren B."/>
        </authorList>
    </citation>
    <scope>NUCLEOTIDE SEQUENCE [LARGE SCALE GENOMIC DNA]</scope>
    <source>
        <strain evidence="4 5">YIT 12060</strain>
    </source>
</reference>
<dbReference type="InterPro" id="IPR006626">
    <property type="entry name" value="PbH1"/>
</dbReference>
<sequence>MNYSSRFLFSGGLLLCVASVFWGGNQPSAVATTHPLPEPSSVQQAPQPIPQAREFYVSPKGRDNNPGTKTMPWRTPQRATQGVTELLAEAPGTPVTVFFDGGRYTMDSPWIVTAAGSGSANAPVIYTAIPGETPIFSGGAEIKVWRHITDKATLKKLDPSIHNEVYVADLRKTRIDNYGDPTTPGQRPELFCNGELQTLSRWPDKGFVYAPQALGVTPAPENWAHFKGSMEGILRYDDPRPNRWTDEPDVRLNGYWFWDWLDEYQRLGRIDTAQQILYIQPPYHASGYKDGLRYRALNLLCELDTPGEWYIDRAKGLLYWYPSVEASYDNRVALTRFDAPYMAELDSCSHIILRGLTFEESRGSGVLITGGESCLLDGVRISGMGRDGVNIKGGSNHGIRSCLLRQLGFSGIQIEGGDRRTLTPAGHFVENSVVETFSTFKRTYEPAVHATGCGIRIAHNRFEHSSSSAMRYEGNDILVEYNVIRDVVNESDDQGGIESYFNPTYRGIVVRYNYWSDISGGTFSGATGVRMDDMICGVEVYGNIFERCGSYTFGGVQINGGKENVIENNIFYRCPAAVSFTSMWTPEKWEAYLDTVTVVRKMMYEDVDINSAVYRQRYPELQRLHEDFNRNIIRNNLVVDCPQVLITGHDGNTENNARQVVSNNTEIRADGRGIRSLCQPDFLARYGLKPIPLDEMGPHGNPWIK</sequence>
<dbReference type="AlphaFoldDB" id="G5HA67"/>
<dbReference type="GeneID" id="92815434"/>
<dbReference type="InterPro" id="IPR012334">
    <property type="entry name" value="Pectin_lyas_fold"/>
</dbReference>
<feature type="domain" description="Right handed beta helix" evidence="3">
    <location>
        <begin position="345"/>
        <end position="419"/>
    </location>
</feature>
<feature type="chain" id="PRO_5003478025" description="Right handed beta helix domain-containing protein" evidence="2">
    <location>
        <begin position="23"/>
        <end position="705"/>
    </location>
</feature>
<dbReference type="PATRIC" id="fig|742725.3.peg.1625"/>
<dbReference type="Gene3D" id="2.160.20.10">
    <property type="entry name" value="Single-stranded right-handed beta-helix, Pectin lyase-like"/>
    <property type="match status" value="2"/>
</dbReference>
<proteinExistence type="predicted"/>
<dbReference type="InterPro" id="IPR011050">
    <property type="entry name" value="Pectin_lyase_fold/virulence"/>
</dbReference>
<dbReference type="EMBL" id="ADLD01000013">
    <property type="protein sequence ID" value="EHB91483.1"/>
    <property type="molecule type" value="Genomic_DNA"/>
</dbReference>
<evidence type="ECO:0000313" key="5">
    <source>
        <dbReference type="Proteomes" id="UP000006008"/>
    </source>
</evidence>
<feature type="signal peptide" evidence="2">
    <location>
        <begin position="1"/>
        <end position="22"/>
    </location>
</feature>
<evidence type="ECO:0000256" key="1">
    <source>
        <dbReference type="SAM" id="MobiDB-lite"/>
    </source>
</evidence>
<evidence type="ECO:0000259" key="3">
    <source>
        <dbReference type="Pfam" id="PF13229"/>
    </source>
</evidence>
<keyword evidence="2" id="KW-0732">Signal</keyword>
<dbReference type="PANTHER" id="PTHR36453:SF1">
    <property type="entry name" value="RIGHT HANDED BETA HELIX DOMAIN-CONTAINING PROTEIN"/>
    <property type="match status" value="1"/>
</dbReference>
<dbReference type="HOGENOM" id="CLU_013461_0_0_10"/>
<evidence type="ECO:0000256" key="2">
    <source>
        <dbReference type="SAM" id="SignalP"/>
    </source>
</evidence>
<feature type="region of interest" description="Disordered" evidence="1">
    <location>
        <begin position="56"/>
        <end position="76"/>
    </location>
</feature>
<dbReference type="Pfam" id="PF13229">
    <property type="entry name" value="Beta_helix"/>
    <property type="match status" value="2"/>
</dbReference>
<comment type="caution">
    <text evidence="4">The sequence shown here is derived from an EMBL/GenBank/DDBJ whole genome shotgun (WGS) entry which is preliminary data.</text>
</comment>
<protein>
    <recommendedName>
        <fullName evidence="3">Right handed beta helix domain-containing protein</fullName>
    </recommendedName>
</protein>
<name>G5HA67_9BACT</name>
<dbReference type="SMART" id="SM00710">
    <property type="entry name" value="PbH1"/>
    <property type="match status" value="7"/>
</dbReference>
<accession>G5HA67</accession>